<feature type="domain" description="Uroporphyrinogen decarboxylase (URO-D)" evidence="1">
    <location>
        <begin position="1"/>
        <end position="104"/>
    </location>
</feature>
<dbReference type="GO" id="GO:0004853">
    <property type="term" value="F:uroporphyrinogen decarboxylase activity"/>
    <property type="evidence" value="ECO:0007669"/>
    <property type="project" value="UniProtKB-EC"/>
</dbReference>
<reference evidence="2" key="2">
    <citation type="journal article" date="2014" name="ISME J.">
        <title>Microbial stratification in low pH oxic and suboxic macroscopic growths along an acid mine drainage.</title>
        <authorList>
            <person name="Mendez-Garcia C."/>
            <person name="Mesa V."/>
            <person name="Sprenger R.R."/>
            <person name="Richter M."/>
            <person name="Diez M.S."/>
            <person name="Solano J."/>
            <person name="Bargiela R."/>
            <person name="Golyshina O.V."/>
            <person name="Manteca A."/>
            <person name="Ramos J.L."/>
            <person name="Gallego J.R."/>
            <person name="Llorente I."/>
            <person name="Martins Dos Santos V.A."/>
            <person name="Jensen O.N."/>
            <person name="Pelaez A.I."/>
            <person name="Sanchez J."/>
            <person name="Ferrer M."/>
        </authorList>
    </citation>
    <scope>NUCLEOTIDE SEQUENCE</scope>
</reference>
<dbReference type="InterPro" id="IPR038071">
    <property type="entry name" value="UROD/MetE-like_sf"/>
</dbReference>
<name>T1CBK3_9ZZZZ</name>
<dbReference type="GO" id="GO:0006783">
    <property type="term" value="P:heme biosynthetic process"/>
    <property type="evidence" value="ECO:0007669"/>
    <property type="project" value="TreeGrafter"/>
</dbReference>
<dbReference type="GO" id="GO:0005829">
    <property type="term" value="C:cytosol"/>
    <property type="evidence" value="ECO:0007669"/>
    <property type="project" value="TreeGrafter"/>
</dbReference>
<dbReference type="Pfam" id="PF01208">
    <property type="entry name" value="URO-D"/>
    <property type="match status" value="1"/>
</dbReference>
<dbReference type="EC" id="4.1.1.37" evidence="2"/>
<evidence type="ECO:0000313" key="2">
    <source>
        <dbReference type="EMBL" id="EQD63965.1"/>
    </source>
</evidence>
<gene>
    <name evidence="2" type="ORF">B1B_06770</name>
</gene>
<dbReference type="Gene3D" id="3.20.20.210">
    <property type="match status" value="1"/>
</dbReference>
<dbReference type="PANTHER" id="PTHR21091">
    <property type="entry name" value="METHYLTETRAHYDROFOLATE:HOMOCYSTEINE METHYLTRANSFERASE RELATED"/>
    <property type="match status" value="1"/>
</dbReference>
<reference evidence="2" key="1">
    <citation type="submission" date="2013-08" db="EMBL/GenBank/DDBJ databases">
        <authorList>
            <person name="Mendez C."/>
            <person name="Richter M."/>
            <person name="Ferrer M."/>
            <person name="Sanchez J."/>
        </authorList>
    </citation>
    <scope>NUCLEOTIDE SEQUENCE</scope>
</reference>
<dbReference type="InterPro" id="IPR000257">
    <property type="entry name" value="Uroporphyrinogen_deCOase"/>
</dbReference>
<evidence type="ECO:0000259" key="1">
    <source>
        <dbReference type="Pfam" id="PF01208"/>
    </source>
</evidence>
<dbReference type="AlphaFoldDB" id="T1CBK3"/>
<dbReference type="SUPFAM" id="SSF51726">
    <property type="entry name" value="UROD/MetE-like"/>
    <property type="match status" value="1"/>
</dbReference>
<feature type="non-terminal residue" evidence="2">
    <location>
        <position position="1"/>
    </location>
</feature>
<accession>T1CBK3</accession>
<keyword evidence="2" id="KW-0456">Lyase</keyword>
<sequence>PKIHFALNSASIVEDIMDTGCDVISIGWYNNINHVWSQIGFSKAIQGNLDPALLAEGGRKMIDSTVEILESAGGRQGYIFNLGHGVLPETRPENVRKLVDIVHSFHYH</sequence>
<dbReference type="EMBL" id="AUZY01004298">
    <property type="protein sequence ID" value="EQD63965.1"/>
    <property type="molecule type" value="Genomic_DNA"/>
</dbReference>
<organism evidence="2">
    <name type="scientific">mine drainage metagenome</name>
    <dbReference type="NCBI Taxonomy" id="410659"/>
    <lineage>
        <taxon>unclassified sequences</taxon>
        <taxon>metagenomes</taxon>
        <taxon>ecological metagenomes</taxon>
    </lineage>
</organism>
<dbReference type="PANTHER" id="PTHR21091:SF169">
    <property type="entry name" value="UROPORPHYRINOGEN DECARBOXYLASE"/>
    <property type="match status" value="1"/>
</dbReference>
<protein>
    <submittedName>
        <fullName evidence="2">Uroporphyrinogen decarboxylase</fullName>
        <ecNumber evidence="2">4.1.1.37</ecNumber>
    </submittedName>
</protein>
<proteinExistence type="predicted"/>
<comment type="caution">
    <text evidence="2">The sequence shown here is derived from an EMBL/GenBank/DDBJ whole genome shotgun (WGS) entry which is preliminary data.</text>
</comment>